<evidence type="ECO:0000256" key="2">
    <source>
        <dbReference type="ARBA" id="ARBA00022741"/>
    </source>
</evidence>
<dbReference type="PANTHER" id="PTHR30591:SF1">
    <property type="entry name" value="RECBCD ENZYME SUBUNIT RECC"/>
    <property type="match status" value="1"/>
</dbReference>
<dbReference type="GO" id="GO:0003677">
    <property type="term" value="F:DNA binding"/>
    <property type="evidence" value="ECO:0007669"/>
    <property type="project" value="UniProtKB-UniRule"/>
</dbReference>
<evidence type="ECO:0000256" key="7">
    <source>
        <dbReference type="ARBA" id="ARBA00022840"/>
    </source>
</evidence>
<proteinExistence type="inferred from homology"/>
<dbReference type="PANTHER" id="PTHR30591">
    <property type="entry name" value="RECBCD ENZYME SUBUNIT RECC"/>
    <property type="match status" value="1"/>
</dbReference>
<dbReference type="Pfam" id="PF17946">
    <property type="entry name" value="RecC_C"/>
    <property type="match status" value="1"/>
</dbReference>
<comment type="function">
    <text evidence="10">A helicase/nuclease that prepares dsDNA breaks (DSB) for recombinational DNA repair. Binds to DSBs and unwinds DNA via a highly rapid and processive ATP-dependent bidirectional helicase activity. Unwinds dsDNA until it encounters a Chi (crossover hotspot instigator) sequence from the 3' direction. Cuts ssDNA a few nucleotides 3' to the Chi site. The properties and activities of the enzyme are changed at Chi. The Chi-altered holoenzyme produces a long 3'-ssDNA overhang and facilitates RecA-binding to the ssDNA for homologous DNA recombination and repair. Holoenzyme degrades any linearized DNA that is unable to undergo homologous recombination. In the holoenzyme this subunit recognizes the wild-type Chi sequence, and when added to isolated RecB increases its ATP-dependent helicase processivity.</text>
</comment>
<dbReference type="AlphaFoldDB" id="A0A380U5R2"/>
<protein>
    <recommendedName>
        <fullName evidence="10">RecBCD enzyme subunit RecC</fullName>
    </recommendedName>
    <alternativeName>
        <fullName evidence="10">Exonuclease V subunit RecC</fullName>
        <shortName evidence="10">ExoV subunit RecC</shortName>
    </alternativeName>
    <alternativeName>
        <fullName evidence="10">Helicase/nuclease RecBCD subunit RecC</fullName>
    </alternativeName>
</protein>
<keyword evidence="7 10" id="KW-0067">ATP-binding</keyword>
<accession>A0A380U5R2</accession>
<keyword evidence="4 10" id="KW-0378">Hydrolase</keyword>
<dbReference type="RefSeq" id="WP_115590999.1">
    <property type="nucleotide sequence ID" value="NZ_UFRN01000002.1"/>
</dbReference>
<evidence type="ECO:0000256" key="10">
    <source>
        <dbReference type="HAMAP-Rule" id="MF_01486"/>
    </source>
</evidence>
<evidence type="ECO:0000256" key="9">
    <source>
        <dbReference type="ARBA" id="ARBA00023204"/>
    </source>
</evidence>
<evidence type="ECO:0000256" key="6">
    <source>
        <dbReference type="ARBA" id="ARBA00022839"/>
    </source>
</evidence>
<sequence>MFTVFFSQKLSSLAALLIRLQQNNPNPNPFEPETVLVQSVGMAQWLQMQIADQTGVAAHYQFPFPTSFLWQQYRVLFPELPKENIFERESVTWRLMRLIPKYLEKAEFESLNLYLNKDARQYPLKLYQLAGKIADLFDQYLVYRPHWLVHWESNRIEAVLNEILAAIAFREKNERDILANLRWQSMLWNALIEDIKADSDEEVFMTSHRAYLQQQYFEKLDNLTESEKLKLPKRIFAFGISSLPATQLAVLKKLSEHCEVYLFFLDPSQEYWAESVEDKTLEKLALKRQLSQQDLDALLAEQGNQLLTMWGKQGREFLVQLVEQESDNTIEVFDEYEGDSNLIKLKNAILNFNNEQRFELAEQDRSIQIHACHSVMREVEVLHNQLLQMFERNPTLAPKDIIVMSADIDKYAPYINAVFARYEKGDKRYIPFTLSDQKVTAIDPIIAGFLTLLNLKESDFSAESLLDLLDVKTLRERFNLQEQDLQTLRHWVNQVGIRFGLHIQQDDWQNHNTWENGLTRLLLGTSLKAESGIWQDSVAFNESYGLSATLVGFLAKFIENLTTWYEFIQQDHTLEEWKARIQKLIGEFYQESNESLDALLLLNSTLEEVANKAEQAEFSESIGIEIIRLLLEDKLNQQQSSLQFLAGKVNFCTLLPMRAIPFKVVCLLGMNEADFPRQHSANSFDLMQYAPKRGDRARRDDDRYLFLEALLSAQEIFYLSYIGQSTTDNKQRLPSVLVSQLLDYLAEHLTEQARLQASEKDRFSEALFWQKMVVQQPLTVFSPKNFTPQYGSYDKEWLLEQQHEPLADFLNKSFDLKAEIPTEINLEDLIAFVSNPIKYFFNHQLGVYFRNDEESIAESEKFSLSDLDDYQLRDQLVTLEPAEREAFFKQEQLKGNLPISNFAKVSQQALEDSINELRELIKPYLGESEIVEIEQLFEVNQLKIHLFGNIQNKFANEIVFWKVGSLKDKDYIRLWIYYLLIQAQGLNLELKAIARSKEKAEIFRFNQVSAEQAFSQLQTYISAYVTSFRQLTWGIWTDLDNYFEKLSDEQNVAEYCQQQLSALMDKQYFEKSYLQRVLQQSSQLDYAQIHTVTLEWFELMQQSKPTKTKIKEKK</sequence>
<feature type="domain" description="RecC C-terminal" evidence="11">
    <location>
        <begin position="821"/>
        <end position="1029"/>
    </location>
</feature>
<keyword evidence="3 10" id="KW-0227">DNA damage</keyword>
<dbReference type="GO" id="GO:0000724">
    <property type="term" value="P:double-strand break repair via homologous recombination"/>
    <property type="evidence" value="ECO:0007669"/>
    <property type="project" value="UniProtKB-UniRule"/>
</dbReference>
<comment type="miscellaneous">
    <text evidence="10">In the RecBCD complex, RecB has a slow 3'-5' helicase, an exonuclease activity and loads RecA onto ssDNA, RecD has a fast 5'-3' helicase activity, while RecC stimulates the ATPase and processivity of the RecB helicase and contributes to recognition of the Chi site.</text>
</comment>
<evidence type="ECO:0000256" key="4">
    <source>
        <dbReference type="ARBA" id="ARBA00022801"/>
    </source>
</evidence>
<dbReference type="InterPro" id="IPR013986">
    <property type="entry name" value="DExx_box_DNA_helicase_dom_sf"/>
</dbReference>
<keyword evidence="13" id="KW-1185">Reference proteome</keyword>
<dbReference type="InterPro" id="IPR006697">
    <property type="entry name" value="RecC"/>
</dbReference>
<keyword evidence="9 10" id="KW-0234">DNA repair</keyword>
<dbReference type="Gene3D" id="1.10.10.990">
    <property type="match status" value="1"/>
</dbReference>
<comment type="subunit">
    <text evidence="10">Heterotrimer of RecB, RecC and RecD. All subunits contribute to DNA-binding.</text>
</comment>
<dbReference type="InterPro" id="IPR011335">
    <property type="entry name" value="Restrct_endonuc-II-like"/>
</dbReference>
<reference evidence="12 13" key="1">
    <citation type="submission" date="2018-06" db="EMBL/GenBank/DDBJ databases">
        <authorList>
            <consortium name="Pathogen Informatics"/>
            <person name="Doyle S."/>
        </authorList>
    </citation>
    <scope>NUCLEOTIDE SEQUENCE [LARGE SCALE GENOMIC DNA]</scope>
    <source>
        <strain evidence="12 13">NCTC4191</strain>
    </source>
</reference>
<evidence type="ECO:0000256" key="3">
    <source>
        <dbReference type="ARBA" id="ARBA00022763"/>
    </source>
</evidence>
<dbReference type="GO" id="GO:0008854">
    <property type="term" value="F:exodeoxyribonuclease V activity"/>
    <property type="evidence" value="ECO:0007669"/>
    <property type="project" value="InterPro"/>
</dbReference>
<evidence type="ECO:0000256" key="1">
    <source>
        <dbReference type="ARBA" id="ARBA00022722"/>
    </source>
</evidence>
<dbReference type="GO" id="GO:0003678">
    <property type="term" value="F:DNA helicase activity"/>
    <property type="evidence" value="ECO:0007669"/>
    <property type="project" value="UniProtKB-UniRule"/>
</dbReference>
<keyword evidence="2 10" id="KW-0547">Nucleotide-binding</keyword>
<keyword evidence="5 10" id="KW-0347">Helicase</keyword>
<dbReference type="InterPro" id="IPR027417">
    <property type="entry name" value="P-loop_NTPase"/>
</dbReference>
<dbReference type="Proteomes" id="UP000254253">
    <property type="component" value="Unassembled WGS sequence"/>
</dbReference>
<dbReference type="Gene3D" id="3.40.50.300">
    <property type="entry name" value="P-loop containing nucleotide triphosphate hydrolases"/>
    <property type="match status" value="2"/>
</dbReference>
<dbReference type="Gene3D" id="1.10.10.160">
    <property type="match status" value="1"/>
</dbReference>
<dbReference type="SUPFAM" id="SSF52980">
    <property type="entry name" value="Restriction endonuclease-like"/>
    <property type="match status" value="1"/>
</dbReference>
<evidence type="ECO:0000313" key="13">
    <source>
        <dbReference type="Proteomes" id="UP000254253"/>
    </source>
</evidence>
<dbReference type="Pfam" id="PF04257">
    <property type="entry name" value="Exonuc_V_gamma"/>
    <property type="match status" value="1"/>
</dbReference>
<evidence type="ECO:0000259" key="11">
    <source>
        <dbReference type="Pfam" id="PF17946"/>
    </source>
</evidence>
<dbReference type="Gene3D" id="3.40.50.10930">
    <property type="match status" value="1"/>
</dbReference>
<dbReference type="SUPFAM" id="SSF52540">
    <property type="entry name" value="P-loop containing nucleoside triphosphate hydrolases"/>
    <property type="match status" value="2"/>
</dbReference>
<keyword evidence="6 10" id="KW-0269">Exonuclease</keyword>
<dbReference type="NCBIfam" id="TIGR01450">
    <property type="entry name" value="recC"/>
    <property type="match status" value="1"/>
</dbReference>
<dbReference type="HAMAP" id="MF_01486">
    <property type="entry name" value="RecC"/>
    <property type="match status" value="1"/>
</dbReference>
<keyword evidence="8 10" id="KW-0238">DNA-binding</keyword>
<organism evidence="12 13">
    <name type="scientific">Actinobacillus lignieresii</name>
    <dbReference type="NCBI Taxonomy" id="720"/>
    <lineage>
        <taxon>Bacteria</taxon>
        <taxon>Pseudomonadati</taxon>
        <taxon>Pseudomonadota</taxon>
        <taxon>Gammaproteobacteria</taxon>
        <taxon>Pasteurellales</taxon>
        <taxon>Pasteurellaceae</taxon>
        <taxon>Actinobacillus</taxon>
    </lineage>
</organism>
<evidence type="ECO:0000256" key="5">
    <source>
        <dbReference type="ARBA" id="ARBA00022806"/>
    </source>
</evidence>
<dbReference type="InterPro" id="IPR041500">
    <property type="entry name" value="RecC_C"/>
</dbReference>
<comment type="similarity">
    <text evidence="10">Belongs to the RecC family.</text>
</comment>
<evidence type="ECO:0000313" key="12">
    <source>
        <dbReference type="EMBL" id="SUT96031.1"/>
    </source>
</evidence>
<dbReference type="EMBL" id="UFRN01000002">
    <property type="protein sequence ID" value="SUT96031.1"/>
    <property type="molecule type" value="Genomic_DNA"/>
</dbReference>
<dbReference type="GO" id="GO:0009338">
    <property type="term" value="C:exodeoxyribonuclease V complex"/>
    <property type="evidence" value="ECO:0007669"/>
    <property type="project" value="InterPro"/>
</dbReference>
<dbReference type="GO" id="GO:0005524">
    <property type="term" value="F:ATP binding"/>
    <property type="evidence" value="ECO:0007669"/>
    <property type="project" value="UniProtKB-UniRule"/>
</dbReference>
<evidence type="ECO:0000256" key="8">
    <source>
        <dbReference type="ARBA" id="ARBA00023125"/>
    </source>
</evidence>
<dbReference type="PIRSF" id="PIRSF000980">
    <property type="entry name" value="RecC"/>
    <property type="match status" value="1"/>
</dbReference>
<gene>
    <name evidence="10 12" type="primary">recC</name>
    <name evidence="12" type="ORF">NCTC4191_02084</name>
</gene>
<keyword evidence="1 10" id="KW-0540">Nuclease</keyword>
<name>A0A380U5R2_ACTLI</name>